<dbReference type="GO" id="GO:0003677">
    <property type="term" value="F:DNA binding"/>
    <property type="evidence" value="ECO:0007669"/>
    <property type="project" value="InterPro"/>
</dbReference>
<name>A0A345UQ76_PSEFL</name>
<dbReference type="InterPro" id="IPR014017">
    <property type="entry name" value="DNA_helicase_UvrD-like_C"/>
</dbReference>
<keyword evidence="3 9" id="KW-0347">Helicase</keyword>
<evidence type="ECO:0000256" key="9">
    <source>
        <dbReference type="PROSITE-ProRule" id="PRU00560"/>
    </source>
</evidence>
<dbReference type="InterPro" id="IPR014016">
    <property type="entry name" value="UvrD-like_ATP-bd"/>
</dbReference>
<keyword evidence="2 9" id="KW-0378">Hydrolase</keyword>
<dbReference type="Proteomes" id="UP000254535">
    <property type="component" value="Chromosome"/>
</dbReference>
<dbReference type="PROSITE" id="PS51198">
    <property type="entry name" value="UVRD_HELICASE_ATP_BIND"/>
    <property type="match status" value="1"/>
</dbReference>
<dbReference type="Gene3D" id="3.40.50.300">
    <property type="entry name" value="P-loop containing nucleotide triphosphate hydrolases"/>
    <property type="match status" value="3"/>
</dbReference>
<dbReference type="GO" id="GO:0005524">
    <property type="term" value="F:ATP binding"/>
    <property type="evidence" value="ECO:0007669"/>
    <property type="project" value="UniProtKB-UniRule"/>
</dbReference>
<dbReference type="InterPro" id="IPR027417">
    <property type="entry name" value="P-loop_NTPase"/>
</dbReference>
<gene>
    <name evidence="11" type="ORF">CFN16_00320</name>
</gene>
<proteinExistence type="predicted"/>
<dbReference type="GO" id="GO:0000725">
    <property type="term" value="P:recombinational repair"/>
    <property type="evidence" value="ECO:0007669"/>
    <property type="project" value="TreeGrafter"/>
</dbReference>
<dbReference type="PANTHER" id="PTHR11070:SF67">
    <property type="entry name" value="DNA 3'-5' HELICASE"/>
    <property type="match status" value="1"/>
</dbReference>
<dbReference type="RefSeq" id="WP_115076122.1">
    <property type="nucleotide sequence ID" value="NZ_CP022313.1"/>
</dbReference>
<organism evidence="11 12">
    <name type="scientific">Pseudomonas fluorescens</name>
    <dbReference type="NCBI Taxonomy" id="294"/>
    <lineage>
        <taxon>Bacteria</taxon>
        <taxon>Pseudomonadati</taxon>
        <taxon>Pseudomonadota</taxon>
        <taxon>Gammaproteobacteria</taxon>
        <taxon>Pseudomonadales</taxon>
        <taxon>Pseudomonadaceae</taxon>
        <taxon>Pseudomonas</taxon>
    </lineage>
</organism>
<dbReference type="PANTHER" id="PTHR11070">
    <property type="entry name" value="UVRD / RECB / PCRA DNA HELICASE FAMILY MEMBER"/>
    <property type="match status" value="1"/>
</dbReference>
<evidence type="ECO:0000256" key="7">
    <source>
        <dbReference type="ARBA" id="ARBA00034808"/>
    </source>
</evidence>
<accession>A0A345UQ76</accession>
<dbReference type="GO" id="GO:0016887">
    <property type="term" value="F:ATP hydrolysis activity"/>
    <property type="evidence" value="ECO:0007669"/>
    <property type="project" value="RHEA"/>
</dbReference>
<evidence type="ECO:0000256" key="6">
    <source>
        <dbReference type="ARBA" id="ARBA00034617"/>
    </source>
</evidence>
<evidence type="ECO:0000256" key="1">
    <source>
        <dbReference type="ARBA" id="ARBA00022741"/>
    </source>
</evidence>
<dbReference type="Pfam" id="PF13361">
    <property type="entry name" value="UvrD_C"/>
    <property type="match status" value="1"/>
</dbReference>
<dbReference type="AlphaFoldDB" id="A0A345UQ76"/>
<comment type="catalytic activity">
    <reaction evidence="8">
        <text>ATP + H2O = ADP + phosphate + H(+)</text>
        <dbReference type="Rhea" id="RHEA:13065"/>
        <dbReference type="ChEBI" id="CHEBI:15377"/>
        <dbReference type="ChEBI" id="CHEBI:15378"/>
        <dbReference type="ChEBI" id="CHEBI:30616"/>
        <dbReference type="ChEBI" id="CHEBI:43474"/>
        <dbReference type="ChEBI" id="CHEBI:456216"/>
        <dbReference type="EC" id="5.6.2.4"/>
    </reaction>
</comment>
<evidence type="ECO:0000259" key="10">
    <source>
        <dbReference type="PROSITE" id="PS51198"/>
    </source>
</evidence>
<dbReference type="Pfam" id="PF00580">
    <property type="entry name" value="UvrD-helicase"/>
    <property type="match status" value="2"/>
</dbReference>
<dbReference type="SUPFAM" id="SSF52540">
    <property type="entry name" value="P-loop containing nucleoside triphosphate hydrolases"/>
    <property type="match status" value="1"/>
</dbReference>
<dbReference type="GO" id="GO:0043138">
    <property type="term" value="F:3'-5' DNA helicase activity"/>
    <property type="evidence" value="ECO:0007669"/>
    <property type="project" value="UniProtKB-EC"/>
</dbReference>
<reference evidence="11 12" key="1">
    <citation type="submission" date="2017-07" db="EMBL/GenBank/DDBJ databases">
        <title>Genome sequence of Pseudomonas NEP1.</title>
        <authorList>
            <person name="Nascimento F.X."/>
        </authorList>
    </citation>
    <scope>NUCLEOTIDE SEQUENCE [LARGE SCALE GENOMIC DNA]</scope>
    <source>
        <strain evidence="11 12">NEP1</strain>
    </source>
</reference>
<evidence type="ECO:0000256" key="2">
    <source>
        <dbReference type="ARBA" id="ARBA00022801"/>
    </source>
</evidence>
<keyword evidence="1 9" id="KW-0547">Nucleotide-binding</keyword>
<keyword evidence="4 9" id="KW-0067">ATP-binding</keyword>
<sequence>MINFTEEQKEAIKPQGSLVITACPGSGKTAVIAEKIRNELKALKLYQGVTAITFTRKASKELEERCRSSDSDTKSSFFGTIDSFCLSEILYPFLNQVLGGSTENLEPKYNSDLSELEKPIAATLNEIDQVDDNSLKNIKTLYEKGTIFFPTIPALALYVHENCAACRSYLKAKYTSIYIDEYQDSSKAQHMLFLSIVDSGITGVAVGDLQQSIYGWRRCSPEFLKELMRRPGFTHRTVSYNHRCHPSIANYANRLFNQNFSLTETDSIKVWQSKFTGTQRDAAVSLNRLIPAMLEKYKSYKPSDVAILVRNNRTLGYLRDHLSLPCRIFSDNAIDELQSKTGIFWSALLKYRHDPSITPDQVLDTLPDHANLSKAKLIDARKTIKKIRSIEPALLESYLPAASKKLLSIEPKDGELAALKIVAYDFDALKQYTAISDDEIQCMTLHKSKGLEFEIVIHLDLSEWIMPYQESGENYGDKVYPSWEQDLNLHFVGITRAKSICLLVHTTQRLNKYDEIKNGAPSAFLGLPGLQGLFNTFSYPQFK</sequence>
<comment type="catalytic activity">
    <reaction evidence="6">
        <text>Couples ATP hydrolysis with the unwinding of duplex DNA by translocating in the 3'-5' direction.</text>
        <dbReference type="EC" id="5.6.2.4"/>
    </reaction>
</comment>
<evidence type="ECO:0000313" key="12">
    <source>
        <dbReference type="Proteomes" id="UP000254535"/>
    </source>
</evidence>
<evidence type="ECO:0000256" key="8">
    <source>
        <dbReference type="ARBA" id="ARBA00048988"/>
    </source>
</evidence>
<dbReference type="EMBL" id="CP022313">
    <property type="protein sequence ID" value="AXJ02628.1"/>
    <property type="molecule type" value="Genomic_DNA"/>
</dbReference>
<protein>
    <recommendedName>
        <fullName evidence="7">DNA 3'-5' helicase</fullName>
        <ecNumber evidence="7">5.6.2.4</ecNumber>
    </recommendedName>
</protein>
<keyword evidence="5" id="KW-0413">Isomerase</keyword>
<feature type="binding site" evidence="9">
    <location>
        <begin position="22"/>
        <end position="29"/>
    </location>
    <ligand>
        <name>ATP</name>
        <dbReference type="ChEBI" id="CHEBI:30616"/>
    </ligand>
</feature>
<evidence type="ECO:0000256" key="5">
    <source>
        <dbReference type="ARBA" id="ARBA00023235"/>
    </source>
</evidence>
<evidence type="ECO:0000313" key="11">
    <source>
        <dbReference type="EMBL" id="AXJ02628.1"/>
    </source>
</evidence>
<dbReference type="EC" id="5.6.2.4" evidence="7"/>
<dbReference type="GO" id="GO:0005829">
    <property type="term" value="C:cytosol"/>
    <property type="evidence" value="ECO:0007669"/>
    <property type="project" value="TreeGrafter"/>
</dbReference>
<feature type="domain" description="UvrD-like helicase ATP-binding" evidence="10">
    <location>
        <begin position="1"/>
        <end position="245"/>
    </location>
</feature>
<dbReference type="InterPro" id="IPR000212">
    <property type="entry name" value="DNA_helicase_UvrD/REP"/>
</dbReference>
<evidence type="ECO:0000256" key="4">
    <source>
        <dbReference type="ARBA" id="ARBA00022840"/>
    </source>
</evidence>
<evidence type="ECO:0000256" key="3">
    <source>
        <dbReference type="ARBA" id="ARBA00022806"/>
    </source>
</evidence>